<dbReference type="Pfam" id="PF02174">
    <property type="entry name" value="IRS"/>
    <property type="match status" value="1"/>
</dbReference>
<gene>
    <name evidence="4" type="primary">LOC105847980</name>
</gene>
<protein>
    <submittedName>
        <fullName evidence="4">Uncharacterized protein LOC105847980 isoform X2</fullName>
    </submittedName>
</protein>
<dbReference type="Proteomes" id="UP001652625">
    <property type="component" value="Chromosome 15"/>
</dbReference>
<feature type="coiled-coil region" evidence="1">
    <location>
        <begin position="444"/>
        <end position="471"/>
    </location>
</feature>
<dbReference type="InterPro" id="IPR001849">
    <property type="entry name" value="PH_domain"/>
</dbReference>
<keyword evidence="3" id="KW-1185">Reference proteome</keyword>
<organism evidence="3 4">
    <name type="scientific">Hydra vulgaris</name>
    <name type="common">Hydra</name>
    <name type="synonym">Hydra attenuata</name>
    <dbReference type="NCBI Taxonomy" id="6087"/>
    <lineage>
        <taxon>Eukaryota</taxon>
        <taxon>Metazoa</taxon>
        <taxon>Cnidaria</taxon>
        <taxon>Hydrozoa</taxon>
        <taxon>Hydroidolina</taxon>
        <taxon>Anthoathecata</taxon>
        <taxon>Aplanulata</taxon>
        <taxon>Hydridae</taxon>
        <taxon>Hydra</taxon>
    </lineage>
</organism>
<dbReference type="PROSITE" id="PS50003">
    <property type="entry name" value="PH_DOMAIN"/>
    <property type="match status" value="1"/>
</dbReference>
<reference evidence="4" key="1">
    <citation type="submission" date="2025-08" db="UniProtKB">
        <authorList>
            <consortium name="RefSeq"/>
        </authorList>
    </citation>
    <scope>IDENTIFICATION</scope>
</reference>
<dbReference type="SUPFAM" id="SSF50729">
    <property type="entry name" value="PH domain-like"/>
    <property type="match status" value="2"/>
</dbReference>
<keyword evidence="1" id="KW-0175">Coiled coil</keyword>
<dbReference type="InterPro" id="IPR011993">
    <property type="entry name" value="PH-like_dom_sf"/>
</dbReference>
<evidence type="ECO:0000313" key="4">
    <source>
        <dbReference type="RefSeq" id="XP_065676755.1"/>
    </source>
</evidence>
<dbReference type="RefSeq" id="XP_065676755.1">
    <property type="nucleotide sequence ID" value="XM_065820683.1"/>
</dbReference>
<evidence type="ECO:0000256" key="1">
    <source>
        <dbReference type="SAM" id="Coils"/>
    </source>
</evidence>
<dbReference type="Gene3D" id="2.30.29.30">
    <property type="entry name" value="Pleckstrin-homology domain (PH domain)/Phosphotyrosine-binding domain (PTB)"/>
    <property type="match status" value="2"/>
</dbReference>
<dbReference type="GeneID" id="105847980"/>
<proteinExistence type="predicted"/>
<dbReference type="InterPro" id="IPR002404">
    <property type="entry name" value="IRS_PTB"/>
</dbReference>
<name>A0ABM4DQ96_HYDVU</name>
<evidence type="ECO:0000313" key="3">
    <source>
        <dbReference type="Proteomes" id="UP001652625"/>
    </source>
</evidence>
<accession>A0ABM4DQ96</accession>
<sequence>MGSATQFLNGRHGYLDVKNVKKSSLFFQKTWYKAYFVLRYDPIALEEYENDFLVGSTKSHDIGSVSLVKIVSNLKSHPYVFKVTLETEKLYFGCDSLILLDEWINSFLLIKRSLHCAFLPNKSFEQAAKPEKFHVSIIETKLSENISLKGSYFMFINQSQISLHFNTGSDEIQRWPLNSILCFSSRPNNKELILLVGKTDHSGYGELRFKTSACEIIHSLINNYKDRIESKSKKLFTRDYDNDVGINTNNFLKNERYETICNATNEFNHSNCYSYCIRDESFTNTQNNCNNNFADFSKDIEVNGYINENHLNSNKKSCVQYCVPNSSFSSHGNKKDTYYPQNDKSYVKLKENPKLNLFKSGFISSLKYKERVSVIRKKSLISNSPHSSSELYIKRDSCCLGKPYKVNHNVCNVSRQYRRFNVTYQKETNFCEKNCKKVINLKEFQELRKFLSEQKSHIKNLQQQMLVLNRSSPSTKHREHLKEISTNVPLPTTNVPLATINVPPTSINVLPLTSNEPPSTTNVPPFVPERNPSPNLTLKKNCIELNNSKENCDDVKKMFETNKMDLIPLSSTCVNQHINTQLTDCVGEPVNTHPTCCDDQKENKELTSYCLFQFHLTLNNVLYNSPISSPYHLSIPTKVSEEINNFDNDVKSSSLTKCMQTYINCFNKLEEKHFLPKTLVGPTTSQFPPAKKKFI</sequence>
<feature type="domain" description="PH" evidence="2">
    <location>
        <begin position="8"/>
        <end position="112"/>
    </location>
</feature>
<evidence type="ECO:0000259" key="2">
    <source>
        <dbReference type="PROSITE" id="PS50003"/>
    </source>
</evidence>